<dbReference type="Pfam" id="PF03419">
    <property type="entry name" value="Peptidase_U4"/>
    <property type="match status" value="1"/>
</dbReference>
<dbReference type="GO" id="GO:0030436">
    <property type="term" value="P:asexual sporulation"/>
    <property type="evidence" value="ECO:0007669"/>
    <property type="project" value="InterPro"/>
</dbReference>
<gene>
    <name evidence="4" type="ORF">KL86CLO1_11982</name>
</gene>
<feature type="transmembrane region" description="Helical" evidence="3">
    <location>
        <begin position="127"/>
        <end position="144"/>
    </location>
</feature>
<evidence type="ECO:0000256" key="2">
    <source>
        <dbReference type="PIRSR" id="PIRSR018571-1"/>
    </source>
</evidence>
<keyword evidence="3" id="KW-1133">Transmembrane helix</keyword>
<keyword evidence="1" id="KW-0645">Protease</keyword>
<dbReference type="GO" id="GO:0004190">
    <property type="term" value="F:aspartic-type endopeptidase activity"/>
    <property type="evidence" value="ECO:0007669"/>
    <property type="project" value="UniProtKB-KW"/>
</dbReference>
<keyword evidence="1" id="KW-1003">Cell membrane</keyword>
<dbReference type="GO" id="GO:0005886">
    <property type="term" value="C:plasma membrane"/>
    <property type="evidence" value="ECO:0007669"/>
    <property type="project" value="UniProtKB-SubCell"/>
</dbReference>
<feature type="transmembrane region" description="Helical" evidence="3">
    <location>
        <begin position="59"/>
        <end position="79"/>
    </location>
</feature>
<organism evidence="4">
    <name type="scientific">uncultured Eubacteriales bacterium</name>
    <dbReference type="NCBI Taxonomy" id="172733"/>
    <lineage>
        <taxon>Bacteria</taxon>
        <taxon>Bacillati</taxon>
        <taxon>Bacillota</taxon>
        <taxon>Clostridia</taxon>
        <taxon>Eubacteriales</taxon>
        <taxon>environmental samples</taxon>
    </lineage>
</organism>
<dbReference type="AlphaFoldDB" id="A0A212K040"/>
<feature type="transmembrane region" description="Helical" evidence="3">
    <location>
        <begin position="6"/>
        <end position="25"/>
    </location>
</feature>
<evidence type="ECO:0000313" key="4">
    <source>
        <dbReference type="EMBL" id="SBW05047.1"/>
    </source>
</evidence>
<evidence type="ECO:0000256" key="3">
    <source>
        <dbReference type="SAM" id="Phobius"/>
    </source>
</evidence>
<dbReference type="EMBL" id="FLUN01000001">
    <property type="protein sequence ID" value="SBW05047.1"/>
    <property type="molecule type" value="Genomic_DNA"/>
</dbReference>
<dbReference type="GO" id="GO:0030435">
    <property type="term" value="P:sporulation resulting in formation of a cellular spore"/>
    <property type="evidence" value="ECO:0007669"/>
    <property type="project" value="UniProtKB-KW"/>
</dbReference>
<keyword evidence="1" id="KW-0749">Sporulation</keyword>
<keyword evidence="1 4" id="KW-0378">Hydrolase</keyword>
<comment type="function">
    <text evidence="1">Probable aspartic protease that is responsible for the proteolytic cleavage of the RNA polymerase sigma E factor (SigE/spoIIGB) to yield the active peptide in the mother cell during sporulation. Responds to a signal from the forespore that is triggered by the extracellular signal protein SpoIIR.</text>
</comment>
<comment type="subcellular location">
    <subcellularLocation>
        <location evidence="1">Cell membrane</location>
    </subcellularLocation>
</comment>
<dbReference type="PIRSF" id="PIRSF018571">
    <property type="entry name" value="SpoIIGA"/>
    <property type="match status" value="1"/>
</dbReference>
<dbReference type="InterPro" id="IPR005081">
    <property type="entry name" value="SpoIIGA"/>
</dbReference>
<feature type="transmembrane region" description="Helical" evidence="3">
    <location>
        <begin position="86"/>
        <end position="107"/>
    </location>
</feature>
<reference evidence="4" key="1">
    <citation type="submission" date="2016-04" db="EMBL/GenBank/DDBJ databases">
        <authorList>
            <person name="Evans L.H."/>
            <person name="Alamgir A."/>
            <person name="Owens N."/>
            <person name="Weber N.D."/>
            <person name="Virtaneva K."/>
            <person name="Barbian K."/>
            <person name="Babar A."/>
            <person name="Rosenke K."/>
        </authorList>
    </citation>
    <scope>NUCLEOTIDE SEQUENCE</scope>
    <source>
        <strain evidence="4">86</strain>
    </source>
</reference>
<dbReference type="EC" id="3.4.23.-" evidence="1"/>
<keyword evidence="3" id="KW-0812">Transmembrane</keyword>
<accession>A0A212K040</accession>
<name>A0A212K040_9FIRM</name>
<feature type="active site" evidence="2">
    <location>
        <position position="175"/>
    </location>
</feature>
<keyword evidence="1" id="KW-0064">Aspartyl protease</keyword>
<keyword evidence="1 3" id="KW-0472">Membrane</keyword>
<proteinExistence type="inferred from homology"/>
<protein>
    <recommendedName>
        <fullName evidence="1">Sporulation sigma-E factor-processing peptidase</fullName>
        <ecNumber evidence="1">3.4.23.-</ecNumber>
    </recommendedName>
    <alternativeName>
        <fullName evidence="1">Membrane-associated aspartic protease</fullName>
    </alternativeName>
    <alternativeName>
        <fullName evidence="1">Stage II sporulation protein GA</fullName>
    </alternativeName>
</protein>
<comment type="similarity">
    <text evidence="1">Belongs to the peptidase U4 family.</text>
</comment>
<sequence>MTVVYIDSLFLLNLVVNYLLLLAAARLAGEVICRPRLGLGAGLGALYAALVFFPGMGFLLHPLCKLGAAVIMLLCAFGGSRRLLRLTLVFFGVSAAFGGGIFAIELLGGRGLSLKNGIFYSSMDLRLILLSAAACYVVISLIFSRTGRHTGPSRELMPAVLTLGGKKVALTALVDTGNTLTDPVTNRPVMVAEGEKLVRLFPDGEAPAMEDLRDPVAGLERLSNGNSRGRYRLLPYQAVGVECGLLLALRLDGAKVGETDYGGILVALSPNRLSDGGGYSALIGA</sequence>
<feature type="transmembrane region" description="Helical" evidence="3">
    <location>
        <begin position="37"/>
        <end position="53"/>
    </location>
</feature>
<dbReference type="GO" id="GO:0006508">
    <property type="term" value="P:proteolysis"/>
    <property type="evidence" value="ECO:0007669"/>
    <property type="project" value="UniProtKB-KW"/>
</dbReference>
<evidence type="ECO:0000256" key="1">
    <source>
        <dbReference type="PIRNR" id="PIRNR018571"/>
    </source>
</evidence>